<dbReference type="VEuPathDB" id="VectorBase:LDEU009431"/>
<dbReference type="Gene3D" id="1.10.10.10">
    <property type="entry name" value="Winged helix-like DNA-binding domain superfamily/Winged helix DNA-binding domain"/>
    <property type="match status" value="2"/>
</dbReference>
<keyword evidence="5" id="KW-1185">Reference proteome</keyword>
<dbReference type="PIRSF" id="PIRSF017215">
    <property type="entry name" value="ESCRT2_Vps22"/>
    <property type="match status" value="1"/>
</dbReference>
<evidence type="ECO:0000256" key="3">
    <source>
        <dbReference type="PIRNR" id="PIRNR017215"/>
    </source>
</evidence>
<evidence type="ECO:0000313" key="5">
    <source>
        <dbReference type="Proteomes" id="UP000288716"/>
    </source>
</evidence>
<accession>A0A443S504</accession>
<keyword evidence="3" id="KW-0813">Transport</keyword>
<organism evidence="4 5">
    <name type="scientific">Leptotrombidium deliense</name>
    <dbReference type="NCBI Taxonomy" id="299467"/>
    <lineage>
        <taxon>Eukaryota</taxon>
        <taxon>Metazoa</taxon>
        <taxon>Ecdysozoa</taxon>
        <taxon>Arthropoda</taxon>
        <taxon>Chelicerata</taxon>
        <taxon>Arachnida</taxon>
        <taxon>Acari</taxon>
        <taxon>Acariformes</taxon>
        <taxon>Trombidiformes</taxon>
        <taxon>Prostigmata</taxon>
        <taxon>Anystina</taxon>
        <taxon>Parasitengona</taxon>
        <taxon>Trombiculoidea</taxon>
        <taxon>Trombiculidae</taxon>
        <taxon>Leptotrombidium</taxon>
    </lineage>
</organism>
<evidence type="ECO:0000313" key="4">
    <source>
        <dbReference type="EMBL" id="RWS22609.1"/>
    </source>
</evidence>
<reference evidence="4 5" key="1">
    <citation type="journal article" date="2018" name="Gigascience">
        <title>Genomes of trombidid mites reveal novel predicted allergens and laterally-transferred genes associated with secondary metabolism.</title>
        <authorList>
            <person name="Dong X."/>
            <person name="Chaisiri K."/>
            <person name="Xia D."/>
            <person name="Armstrong S.D."/>
            <person name="Fang Y."/>
            <person name="Donnelly M.J."/>
            <person name="Kadowaki T."/>
            <person name="McGarry J.W."/>
            <person name="Darby A.C."/>
            <person name="Makepeace B.L."/>
        </authorList>
    </citation>
    <scope>NUCLEOTIDE SEQUENCE [LARGE SCALE GENOMIC DNA]</scope>
    <source>
        <strain evidence="4">UoL-UT</strain>
    </source>
</reference>
<dbReference type="FunFam" id="1.10.10.10:FF:000085">
    <property type="entry name" value="Vacuolar-sorting protein SNF8"/>
    <property type="match status" value="1"/>
</dbReference>
<dbReference type="Pfam" id="PF04157">
    <property type="entry name" value="EAP30"/>
    <property type="match status" value="1"/>
</dbReference>
<proteinExistence type="inferred from homology"/>
<dbReference type="PANTHER" id="PTHR12806">
    <property type="entry name" value="EAP30 SUBUNIT OF ELL COMPLEX"/>
    <property type="match status" value="1"/>
</dbReference>
<dbReference type="InterPro" id="IPR040608">
    <property type="entry name" value="Snf8/Vps36"/>
</dbReference>
<comment type="function">
    <text evidence="3">Component of the endosomal sorting complex required for transport II (ESCRT-II), which is required for multivesicular body (MVB) formation and sorting of endosomal cargo proteins into MVBs.</text>
</comment>
<dbReference type="GO" id="GO:0043328">
    <property type="term" value="P:protein transport to vacuole involved in ubiquitin-dependent protein catabolic process via the multivesicular body sorting pathway"/>
    <property type="evidence" value="ECO:0007669"/>
    <property type="project" value="TreeGrafter"/>
</dbReference>
<comment type="subunit">
    <text evidence="3">Component of the endosomal sorting complex required for transport II (ESCRT-II).</text>
</comment>
<protein>
    <recommendedName>
        <fullName evidence="2 3">Vacuolar-sorting protein SNF8</fullName>
    </recommendedName>
</protein>
<dbReference type="InterPro" id="IPR036390">
    <property type="entry name" value="WH_DNA-bd_sf"/>
</dbReference>
<evidence type="ECO:0000256" key="1">
    <source>
        <dbReference type="ARBA" id="ARBA00009834"/>
    </source>
</evidence>
<gene>
    <name evidence="4" type="ORF">B4U80_02531</name>
</gene>
<dbReference type="InterPro" id="IPR016689">
    <property type="entry name" value="ESCRT-2_cplx_Snf8"/>
</dbReference>
<name>A0A443S504_9ACAR</name>
<comment type="caution">
    <text evidence="4">The sequence shown here is derived from an EMBL/GenBank/DDBJ whole genome shotgun (WGS) entry which is preliminary data.</text>
</comment>
<dbReference type="PANTHER" id="PTHR12806:SF0">
    <property type="entry name" value="VACUOLAR-SORTING PROTEIN SNF8"/>
    <property type="match status" value="1"/>
</dbReference>
<dbReference type="SUPFAM" id="SSF46785">
    <property type="entry name" value="Winged helix' DNA-binding domain"/>
    <property type="match status" value="2"/>
</dbReference>
<sequence length="244" mass="27984">MNRRVGLAAIQKRQQKEALFKEKSDEIAKEQLQKLKDQMEVFRNHLQVFAGKHKKAIRKNPDFRRQFQEMCATVGVDPLQSSNTFWSKLLGVGDFYYEIAIQVIEICMATSHYNGGIITIDEVLNKVKTFRNSANLKNDELTVDDILRAINKLNVLGNGLKVVKFDKTYVIESVATELSMDHNSVLQLAQTNKGCVQHDLIVRQLNWSEHRVFKVINDMIMQGIAWVDTQSPDGKELFWFPGLS</sequence>
<evidence type="ECO:0000256" key="2">
    <source>
        <dbReference type="ARBA" id="ARBA00017052"/>
    </source>
</evidence>
<dbReference type="STRING" id="299467.A0A443S504"/>
<dbReference type="InterPro" id="IPR036388">
    <property type="entry name" value="WH-like_DNA-bd_sf"/>
</dbReference>
<dbReference type="AlphaFoldDB" id="A0A443S504"/>
<keyword evidence="3" id="KW-0653">Protein transport</keyword>
<dbReference type="Gene3D" id="6.10.140.180">
    <property type="match status" value="1"/>
</dbReference>
<dbReference type="OrthoDB" id="283883at2759"/>
<dbReference type="Proteomes" id="UP000288716">
    <property type="component" value="Unassembled WGS sequence"/>
</dbReference>
<dbReference type="EMBL" id="NCKV01008336">
    <property type="protein sequence ID" value="RWS22609.1"/>
    <property type="molecule type" value="Genomic_DNA"/>
</dbReference>
<comment type="similarity">
    <text evidence="1 3">Belongs to the SNF8 family.</text>
</comment>
<dbReference type="GO" id="GO:0000814">
    <property type="term" value="C:ESCRT II complex"/>
    <property type="evidence" value="ECO:0007669"/>
    <property type="project" value="UniProtKB-UniRule"/>
</dbReference>